<keyword evidence="2" id="KW-1185">Reference proteome</keyword>
<accession>A0ABV0G3U0</accession>
<dbReference type="Pfam" id="PF12276">
    <property type="entry name" value="DUF3617"/>
    <property type="match status" value="1"/>
</dbReference>
<protein>
    <submittedName>
        <fullName evidence="1">DUF3617 domain-containing protein</fullName>
    </submittedName>
</protein>
<proteinExistence type="predicted"/>
<dbReference type="RefSeq" id="WP_347705193.1">
    <property type="nucleotide sequence ID" value="NZ_JBDPZD010000003.1"/>
</dbReference>
<dbReference type="InterPro" id="IPR022061">
    <property type="entry name" value="DUF3617"/>
</dbReference>
<evidence type="ECO:0000313" key="1">
    <source>
        <dbReference type="EMBL" id="MEO3692375.1"/>
    </source>
</evidence>
<name>A0ABV0G3U0_9BURK</name>
<evidence type="ECO:0000313" key="2">
    <source>
        <dbReference type="Proteomes" id="UP001495147"/>
    </source>
</evidence>
<dbReference type="Proteomes" id="UP001495147">
    <property type="component" value="Unassembled WGS sequence"/>
</dbReference>
<comment type="caution">
    <text evidence="1">The sequence shown here is derived from an EMBL/GenBank/DDBJ whole genome shotgun (WGS) entry which is preliminary data.</text>
</comment>
<reference evidence="1 2" key="1">
    <citation type="submission" date="2024-05" db="EMBL/GenBank/DDBJ databases">
        <title>Roseateles sp. DJS-2-20 16S ribosomal RNA gene Genome sequencing and assembly.</title>
        <authorList>
            <person name="Woo H."/>
        </authorList>
    </citation>
    <scope>NUCLEOTIDE SEQUENCE [LARGE SCALE GENOMIC DNA]</scope>
    <source>
        <strain evidence="1 2">DJS-2-20</strain>
    </source>
</reference>
<dbReference type="EMBL" id="JBDPZD010000003">
    <property type="protein sequence ID" value="MEO3692375.1"/>
    <property type="molecule type" value="Genomic_DNA"/>
</dbReference>
<gene>
    <name evidence="1" type="ORF">ABDJ85_12920</name>
</gene>
<organism evidence="1 2">
    <name type="scientific">Roseateles paludis</name>
    <dbReference type="NCBI Taxonomy" id="3145238"/>
    <lineage>
        <taxon>Bacteria</taxon>
        <taxon>Pseudomonadati</taxon>
        <taxon>Pseudomonadota</taxon>
        <taxon>Betaproteobacteria</taxon>
        <taxon>Burkholderiales</taxon>
        <taxon>Sphaerotilaceae</taxon>
        <taxon>Roseateles</taxon>
    </lineage>
</organism>
<sequence>MFLRRPHLPLVLLLLTPLAWADGMKPGLWEMKQAAQLSPERQAQMEKAQKAMANMPAAQRQMMEQMMAQRGVSMNLGAGGGSISVKSCITPEQAARHQAPVGHEGRCTQDTKRDGAVVRTHFVCTDPASEGDATISFSSDEAFTTQVQVRRVSAAGKPETMNLQGEGRWLGADCGDVKPAGAGVKR</sequence>